<name>A0A3M7SYJ7_BRAPC</name>
<dbReference type="AlphaFoldDB" id="A0A3M7SYJ7"/>
<evidence type="ECO:0000256" key="1">
    <source>
        <dbReference type="SAM" id="MobiDB-lite"/>
    </source>
</evidence>
<accession>A0A3M7SYJ7</accession>
<evidence type="ECO:0000313" key="3">
    <source>
        <dbReference type="Proteomes" id="UP000276133"/>
    </source>
</evidence>
<keyword evidence="3" id="KW-1185">Reference proteome</keyword>
<protein>
    <submittedName>
        <fullName evidence="2">Uncharacterized protein</fullName>
    </submittedName>
</protein>
<gene>
    <name evidence="2" type="ORF">BpHYR1_001724</name>
</gene>
<organism evidence="2 3">
    <name type="scientific">Brachionus plicatilis</name>
    <name type="common">Marine rotifer</name>
    <name type="synonym">Brachionus muelleri</name>
    <dbReference type="NCBI Taxonomy" id="10195"/>
    <lineage>
        <taxon>Eukaryota</taxon>
        <taxon>Metazoa</taxon>
        <taxon>Spiralia</taxon>
        <taxon>Gnathifera</taxon>
        <taxon>Rotifera</taxon>
        <taxon>Eurotatoria</taxon>
        <taxon>Monogononta</taxon>
        <taxon>Pseudotrocha</taxon>
        <taxon>Ploima</taxon>
        <taxon>Brachionidae</taxon>
        <taxon>Brachionus</taxon>
    </lineage>
</organism>
<reference evidence="2 3" key="1">
    <citation type="journal article" date="2018" name="Sci. Rep.">
        <title>Genomic signatures of local adaptation to the degree of environmental predictability in rotifers.</title>
        <authorList>
            <person name="Franch-Gras L."/>
            <person name="Hahn C."/>
            <person name="Garcia-Roger E.M."/>
            <person name="Carmona M.J."/>
            <person name="Serra M."/>
            <person name="Gomez A."/>
        </authorList>
    </citation>
    <scope>NUCLEOTIDE SEQUENCE [LARGE SCALE GENOMIC DNA]</scope>
    <source>
        <strain evidence="2">HYR1</strain>
    </source>
</reference>
<sequence>MKLWVLNLRIVNFETIFIHISFQMKYVSDLDEFLQIEPLNQLKMLMNIGVLYPENYVFTFFTKDFFKFIFFMTVISYFKIHLNLGRLFTVENFLGLVEHYPAAFKIKQICLDYDMVRVGIEFACQNQLFRIIDWLLIQIFTQHLISQLIALISDQRPAKLEHQLVQTIVVAETNNFGLVEIADQRFGHKFEQIDVEVFAKSPEILDHHKRAGQIQNIFTISCVQQKTLCQAGSGRPSLLTPSAARKGTLAEQARTEPGWSWGWRPDCSPTRTRAA</sequence>
<dbReference type="EMBL" id="REGN01000591">
    <property type="protein sequence ID" value="RNA40796.1"/>
    <property type="molecule type" value="Genomic_DNA"/>
</dbReference>
<comment type="caution">
    <text evidence="2">The sequence shown here is derived from an EMBL/GenBank/DDBJ whole genome shotgun (WGS) entry which is preliminary data.</text>
</comment>
<evidence type="ECO:0000313" key="2">
    <source>
        <dbReference type="EMBL" id="RNA40796.1"/>
    </source>
</evidence>
<dbReference type="Proteomes" id="UP000276133">
    <property type="component" value="Unassembled WGS sequence"/>
</dbReference>
<proteinExistence type="predicted"/>
<feature type="region of interest" description="Disordered" evidence="1">
    <location>
        <begin position="245"/>
        <end position="275"/>
    </location>
</feature>